<evidence type="ECO:0000313" key="4">
    <source>
        <dbReference type="Proteomes" id="UP000241507"/>
    </source>
</evidence>
<dbReference type="RefSeq" id="WP_107011466.1">
    <property type="nucleotide sequence ID" value="NZ_CP028136.1"/>
</dbReference>
<organism evidence="3 4">
    <name type="scientific">Christiangramia fulva</name>
    <dbReference type="NCBI Taxonomy" id="2126553"/>
    <lineage>
        <taxon>Bacteria</taxon>
        <taxon>Pseudomonadati</taxon>
        <taxon>Bacteroidota</taxon>
        <taxon>Flavobacteriia</taxon>
        <taxon>Flavobacteriales</taxon>
        <taxon>Flavobacteriaceae</taxon>
        <taxon>Christiangramia</taxon>
    </lineage>
</organism>
<dbReference type="OrthoDB" id="9809908at2"/>
<evidence type="ECO:0000259" key="2">
    <source>
        <dbReference type="Pfam" id="PF06580"/>
    </source>
</evidence>
<dbReference type="AlphaFoldDB" id="A0A2R3Z375"/>
<dbReference type="PANTHER" id="PTHR34220:SF7">
    <property type="entry name" value="SENSOR HISTIDINE KINASE YPDA"/>
    <property type="match status" value="1"/>
</dbReference>
<feature type="transmembrane region" description="Helical" evidence="1">
    <location>
        <begin position="7"/>
        <end position="24"/>
    </location>
</feature>
<accession>A0A2R3Z375</accession>
<feature type="transmembrane region" description="Helical" evidence="1">
    <location>
        <begin position="36"/>
        <end position="59"/>
    </location>
</feature>
<sequence>MTRKQEITYHIIFWILFIAMDQFSNYVLRDYHNPDLWRLIATLLFTTLEVTIFYTNYAWLAPRTIPQKNWAQFLGGIIALIFAFAGLRYFLEEIVLFQFTGMHNYTADSRNFLYYFYDNSYYALRILIISTVLYLIKKLVTTTGQLQELKIEKKQAQLQNLKSQLSPHFLFNTLNSMYSDLYDTSPKLSEDILKLSEMLRYVTYEDENDRVFLKDEIVFLKNYIDLFQRRFDNKLKITINFPHAVSNEQIPSLLLIHFVENAFKHGILDDPEKPLSILLKTEGNRLIMKTINFYKTQTSYEEVGIGYKNIRKRLDLMYGQDYKLNINNENGKFEAELKIPML</sequence>
<dbReference type="KEGG" id="grs:C7S20_05085"/>
<reference evidence="4" key="1">
    <citation type="submission" date="2018-03" db="EMBL/GenBank/DDBJ databases">
        <title>Gramella fulva sp. nov., isolated from a dry surface of tidal flat.</title>
        <authorList>
            <person name="Hwang S.H."/>
            <person name="Hwang W.M."/>
            <person name="Kang K."/>
            <person name="Ahn T.-Y."/>
        </authorList>
    </citation>
    <scope>NUCLEOTIDE SEQUENCE [LARGE SCALE GENOMIC DNA]</scope>
    <source>
        <strain evidence="4">SH35</strain>
    </source>
</reference>
<dbReference type="Proteomes" id="UP000241507">
    <property type="component" value="Chromosome"/>
</dbReference>
<protein>
    <recommendedName>
        <fullName evidence="2">Signal transduction histidine kinase internal region domain-containing protein</fullName>
    </recommendedName>
</protein>
<proteinExistence type="predicted"/>
<name>A0A2R3Z375_9FLAO</name>
<dbReference type="GO" id="GO:0016020">
    <property type="term" value="C:membrane"/>
    <property type="evidence" value="ECO:0007669"/>
    <property type="project" value="InterPro"/>
</dbReference>
<dbReference type="SUPFAM" id="SSF55874">
    <property type="entry name" value="ATPase domain of HSP90 chaperone/DNA topoisomerase II/histidine kinase"/>
    <property type="match status" value="1"/>
</dbReference>
<dbReference type="InterPro" id="IPR036890">
    <property type="entry name" value="HATPase_C_sf"/>
</dbReference>
<dbReference type="GO" id="GO:0000155">
    <property type="term" value="F:phosphorelay sensor kinase activity"/>
    <property type="evidence" value="ECO:0007669"/>
    <property type="project" value="InterPro"/>
</dbReference>
<dbReference type="InterPro" id="IPR010559">
    <property type="entry name" value="Sig_transdc_His_kin_internal"/>
</dbReference>
<keyword evidence="4" id="KW-1185">Reference proteome</keyword>
<keyword evidence="1" id="KW-1133">Transmembrane helix</keyword>
<feature type="transmembrane region" description="Helical" evidence="1">
    <location>
        <begin position="119"/>
        <end position="136"/>
    </location>
</feature>
<keyword evidence="1" id="KW-0812">Transmembrane</keyword>
<dbReference type="EMBL" id="CP028136">
    <property type="protein sequence ID" value="AVR44688.1"/>
    <property type="molecule type" value="Genomic_DNA"/>
</dbReference>
<evidence type="ECO:0000313" key="3">
    <source>
        <dbReference type="EMBL" id="AVR44688.1"/>
    </source>
</evidence>
<dbReference type="Gene3D" id="3.30.565.10">
    <property type="entry name" value="Histidine kinase-like ATPase, C-terminal domain"/>
    <property type="match status" value="1"/>
</dbReference>
<feature type="transmembrane region" description="Helical" evidence="1">
    <location>
        <begin position="71"/>
        <end position="91"/>
    </location>
</feature>
<dbReference type="PANTHER" id="PTHR34220">
    <property type="entry name" value="SENSOR HISTIDINE KINASE YPDA"/>
    <property type="match status" value="1"/>
</dbReference>
<keyword evidence="1" id="KW-0472">Membrane</keyword>
<dbReference type="Pfam" id="PF06580">
    <property type="entry name" value="His_kinase"/>
    <property type="match status" value="1"/>
</dbReference>
<gene>
    <name evidence="3" type="ORF">C7S20_05085</name>
</gene>
<feature type="domain" description="Signal transduction histidine kinase internal region" evidence="2">
    <location>
        <begin position="156"/>
        <end position="235"/>
    </location>
</feature>
<dbReference type="InterPro" id="IPR050640">
    <property type="entry name" value="Bact_2-comp_sensor_kinase"/>
</dbReference>
<evidence type="ECO:0000256" key="1">
    <source>
        <dbReference type="SAM" id="Phobius"/>
    </source>
</evidence>